<evidence type="ECO:0000313" key="2">
    <source>
        <dbReference type="Proteomes" id="UP001524642"/>
    </source>
</evidence>
<name>A0ABT1X4D9_9PROT</name>
<comment type="caution">
    <text evidence="1">The sequence shown here is derived from an EMBL/GenBank/DDBJ whole genome shotgun (WGS) entry which is preliminary data.</text>
</comment>
<protein>
    <submittedName>
        <fullName evidence="1">Uncharacterized protein</fullName>
    </submittedName>
</protein>
<proteinExistence type="predicted"/>
<keyword evidence="2" id="KW-1185">Reference proteome</keyword>
<dbReference type="RefSeq" id="WP_257715491.1">
    <property type="nucleotide sequence ID" value="NZ_JANJOU010000003.1"/>
</dbReference>
<sequence>MIGSTGVLHSYDQGGPAGIASPNALVSAGSLASGVTFARASSGLLLGTDGASWQSAAADAPRFQGASRRLLLEGARTNSNPNSRFEGAQNGSGNYGTGWTAFDPATPTAGLSRTCLGNTTMFGLPGVLVQIAGTTTAAAVMGFQLNAPINANPGDLWTTSIHGAMASSSGAAGQASLSTYIRPKDASFADTQGGILRSVPVALAVGALARAIHSSPALAAGTNRFQSGFSISYPAGVTVNDTVFLACHQPELGAFASSPVLSPAGTIAASTRAADVAGFALSGAAAAQGTLVGTFLLPQAAPAGADQGLLTLDDGTAGNRIGLRNAAGGLAIVPVRAASGVETVGGTAGTVSAGTSFKAALAWDAGGIVACVAGGAVQSLPGAPPALTRILFGQGRGDLASLLFGEIGPLNLHSTRLADSSLQALTSG</sequence>
<accession>A0ABT1X4D9</accession>
<organism evidence="1 2">
    <name type="scientific">Roseomonas populi</name>
    <dbReference type="NCBI Taxonomy" id="3121582"/>
    <lineage>
        <taxon>Bacteria</taxon>
        <taxon>Pseudomonadati</taxon>
        <taxon>Pseudomonadota</taxon>
        <taxon>Alphaproteobacteria</taxon>
        <taxon>Acetobacterales</taxon>
        <taxon>Roseomonadaceae</taxon>
        <taxon>Roseomonas</taxon>
    </lineage>
</organism>
<dbReference type="Proteomes" id="UP001524642">
    <property type="component" value="Unassembled WGS sequence"/>
</dbReference>
<gene>
    <name evidence="1" type="ORF">NRP21_07180</name>
</gene>
<dbReference type="EMBL" id="JANJOU010000003">
    <property type="protein sequence ID" value="MCR0981829.1"/>
    <property type="molecule type" value="Genomic_DNA"/>
</dbReference>
<evidence type="ECO:0000313" key="1">
    <source>
        <dbReference type="EMBL" id="MCR0981829.1"/>
    </source>
</evidence>
<reference evidence="1 2" key="1">
    <citation type="submission" date="2022-06" db="EMBL/GenBank/DDBJ databases">
        <title>Roseomonas CN29.</title>
        <authorList>
            <person name="Cheng Y."/>
            <person name="He X."/>
        </authorList>
    </citation>
    <scope>NUCLEOTIDE SEQUENCE [LARGE SCALE GENOMIC DNA]</scope>
    <source>
        <strain evidence="1 2">CN29</strain>
    </source>
</reference>